<dbReference type="InterPro" id="IPR007497">
    <property type="entry name" value="SIMPL/DUF541"/>
</dbReference>
<accession>A0A4Q4KP57</accession>
<sequence>MKLISTLLLAVTFLTHFLYGQEQKNFEEKPYIEVIGYAEKKIIPDEIYVSITIRERESGRDKISVEQQEKELKQALTDLKIPLENLTVSDAQADYIRVKWTVKDVISQSEYELKLASAQQVASVFEKLDDLKIDNAYISKVSNSKIKEFKKEVEIEAIQNAKSKADYLLTAIGQKTGTALIINDRGSNSPDFASESIQLRGSRSSNNYLYEEPKQEKYLGTIQFRKIKLESTIYVKFEVK</sequence>
<dbReference type="OrthoDB" id="1118849at2"/>
<keyword evidence="2" id="KW-1185">Reference proteome</keyword>
<dbReference type="Pfam" id="PF04402">
    <property type="entry name" value="SIMPL"/>
    <property type="match status" value="1"/>
</dbReference>
<evidence type="ECO:0000313" key="2">
    <source>
        <dbReference type="Proteomes" id="UP000293952"/>
    </source>
</evidence>
<protein>
    <submittedName>
        <fullName evidence="1">SIMPL domain-containing protein</fullName>
    </submittedName>
</protein>
<gene>
    <name evidence="1" type="ORF">ERX46_07075</name>
</gene>
<comment type="caution">
    <text evidence="1">The sequence shown here is derived from an EMBL/GenBank/DDBJ whole genome shotgun (WGS) entry which is preliminary data.</text>
</comment>
<name>A0A4Q4KP57_9FLAO</name>
<dbReference type="Gene3D" id="3.30.110.170">
    <property type="entry name" value="Protein of unknown function (DUF541), domain 1"/>
    <property type="match status" value="1"/>
</dbReference>
<organism evidence="1 2">
    <name type="scientific">Brumimicrobium glaciale</name>
    <dbReference type="NCBI Taxonomy" id="200475"/>
    <lineage>
        <taxon>Bacteria</taxon>
        <taxon>Pseudomonadati</taxon>
        <taxon>Bacteroidota</taxon>
        <taxon>Flavobacteriia</taxon>
        <taxon>Flavobacteriales</taxon>
        <taxon>Crocinitomicaceae</taxon>
        <taxon>Brumimicrobium</taxon>
    </lineage>
</organism>
<dbReference type="Proteomes" id="UP000293952">
    <property type="component" value="Unassembled WGS sequence"/>
</dbReference>
<dbReference type="EMBL" id="SETE01000002">
    <property type="protein sequence ID" value="RYM35132.1"/>
    <property type="molecule type" value="Genomic_DNA"/>
</dbReference>
<evidence type="ECO:0000313" key="1">
    <source>
        <dbReference type="EMBL" id="RYM35132.1"/>
    </source>
</evidence>
<dbReference type="RefSeq" id="WP_130093140.1">
    <property type="nucleotide sequence ID" value="NZ_SETE01000002.1"/>
</dbReference>
<proteinExistence type="predicted"/>
<reference evidence="1 2" key="1">
    <citation type="submission" date="2019-02" db="EMBL/GenBank/DDBJ databases">
        <title>Genome sequence of the sea-ice species Brumimicrobium glaciale.</title>
        <authorList>
            <person name="Bowman J.P."/>
        </authorList>
    </citation>
    <scope>NUCLEOTIDE SEQUENCE [LARGE SCALE GENOMIC DNA]</scope>
    <source>
        <strain evidence="1 2">IC156</strain>
    </source>
</reference>
<dbReference type="AlphaFoldDB" id="A0A4Q4KP57"/>